<gene>
    <name evidence="2" type="ORF">A4U43_C10F15100</name>
</gene>
<protein>
    <submittedName>
        <fullName evidence="2">Uncharacterized protein</fullName>
    </submittedName>
</protein>
<dbReference type="AlphaFoldDB" id="A0A5P1E3A5"/>
<evidence type="ECO:0000256" key="1">
    <source>
        <dbReference type="SAM" id="MobiDB-lite"/>
    </source>
</evidence>
<proteinExistence type="predicted"/>
<feature type="compositionally biased region" description="Polar residues" evidence="1">
    <location>
        <begin position="17"/>
        <end position="27"/>
    </location>
</feature>
<feature type="region of interest" description="Disordered" evidence="1">
    <location>
        <begin position="1"/>
        <end position="30"/>
    </location>
</feature>
<evidence type="ECO:0000313" key="3">
    <source>
        <dbReference type="Proteomes" id="UP000243459"/>
    </source>
</evidence>
<dbReference type="EMBL" id="CM007390">
    <property type="protein sequence ID" value="ONK56959.1"/>
    <property type="molecule type" value="Genomic_DNA"/>
</dbReference>
<reference evidence="3" key="1">
    <citation type="journal article" date="2017" name="Nat. Commun.">
        <title>The asparagus genome sheds light on the origin and evolution of a young Y chromosome.</title>
        <authorList>
            <person name="Harkess A."/>
            <person name="Zhou J."/>
            <person name="Xu C."/>
            <person name="Bowers J.E."/>
            <person name="Van der Hulst R."/>
            <person name="Ayyampalayam S."/>
            <person name="Mercati F."/>
            <person name="Riccardi P."/>
            <person name="McKain M.R."/>
            <person name="Kakrana A."/>
            <person name="Tang H."/>
            <person name="Ray J."/>
            <person name="Groenendijk J."/>
            <person name="Arikit S."/>
            <person name="Mathioni S.M."/>
            <person name="Nakano M."/>
            <person name="Shan H."/>
            <person name="Telgmann-Rauber A."/>
            <person name="Kanno A."/>
            <person name="Yue Z."/>
            <person name="Chen H."/>
            <person name="Li W."/>
            <person name="Chen Y."/>
            <person name="Xu X."/>
            <person name="Zhang Y."/>
            <person name="Luo S."/>
            <person name="Chen H."/>
            <person name="Gao J."/>
            <person name="Mao Z."/>
            <person name="Pires J.C."/>
            <person name="Luo M."/>
            <person name="Kudrna D."/>
            <person name="Wing R.A."/>
            <person name="Meyers B.C."/>
            <person name="Yi K."/>
            <person name="Kong H."/>
            <person name="Lavrijsen P."/>
            <person name="Sunseri F."/>
            <person name="Falavigna A."/>
            <person name="Ye Y."/>
            <person name="Leebens-Mack J.H."/>
            <person name="Chen G."/>
        </authorList>
    </citation>
    <scope>NUCLEOTIDE SEQUENCE [LARGE SCALE GENOMIC DNA]</scope>
    <source>
        <strain evidence="3">cv. DH0086</strain>
    </source>
</reference>
<dbReference type="Proteomes" id="UP000243459">
    <property type="component" value="Chromosome 10"/>
</dbReference>
<dbReference type="Gramene" id="ONK56959">
    <property type="protein sequence ID" value="ONK56959"/>
    <property type="gene ID" value="A4U43_C10F15100"/>
</dbReference>
<evidence type="ECO:0000313" key="2">
    <source>
        <dbReference type="EMBL" id="ONK56959.1"/>
    </source>
</evidence>
<keyword evidence="3" id="KW-1185">Reference proteome</keyword>
<sequence length="75" mass="8226">MGKSGMKKIAVADAMASSHSAEQNKSFVGSDEIEEAREDWVIVRRGDGFVGAGEKMERRGEQGSEEFKWKRCGCG</sequence>
<accession>A0A5P1E3A5</accession>
<name>A0A5P1E3A5_ASPOF</name>
<organism evidence="2 3">
    <name type="scientific">Asparagus officinalis</name>
    <name type="common">Garden asparagus</name>
    <dbReference type="NCBI Taxonomy" id="4686"/>
    <lineage>
        <taxon>Eukaryota</taxon>
        <taxon>Viridiplantae</taxon>
        <taxon>Streptophyta</taxon>
        <taxon>Embryophyta</taxon>
        <taxon>Tracheophyta</taxon>
        <taxon>Spermatophyta</taxon>
        <taxon>Magnoliopsida</taxon>
        <taxon>Liliopsida</taxon>
        <taxon>Asparagales</taxon>
        <taxon>Asparagaceae</taxon>
        <taxon>Asparagoideae</taxon>
        <taxon>Asparagus</taxon>
    </lineage>
</organism>